<dbReference type="EMBL" id="QZWG01000019">
    <property type="protein sequence ID" value="RZB47146.1"/>
    <property type="molecule type" value="Genomic_DNA"/>
</dbReference>
<comment type="similarity">
    <text evidence="3">Belongs to the PMEI family.</text>
</comment>
<protein>
    <recommendedName>
        <fullName evidence="5">Pectinesterase inhibitor domain-containing protein</fullName>
    </recommendedName>
</protein>
<feature type="chain" id="PRO_5019302141" description="Pectinesterase inhibitor domain-containing protein" evidence="4">
    <location>
        <begin position="28"/>
        <end position="167"/>
    </location>
</feature>
<keyword evidence="2" id="KW-1015">Disulfide bond</keyword>
<feature type="signal peptide" evidence="4">
    <location>
        <begin position="1"/>
        <end position="27"/>
    </location>
</feature>
<name>A0A445FE63_GLYSO</name>
<gene>
    <name evidence="6" type="ORF">D0Y65_050966</name>
</gene>
<dbReference type="InterPro" id="IPR034086">
    <property type="entry name" value="PMEI_plant"/>
</dbReference>
<dbReference type="SMR" id="A0A445FE63"/>
<sequence>MVHSFIKHPLLPSLLLLLCSVFSLCSARTVKIRDICSKHPKPDICGKILLSLPGAAEAVDLRSASLYVINVAHGNATEGAGDPETRQRYNACSKDYTDVLLSLARAKKSYSSGNYSDLKSNGAIVIKDVQDCDTKATDSTYVLLINQDVVDTSRIIVILADYLAGKY</sequence>
<reference evidence="6 7" key="1">
    <citation type="submission" date="2018-09" db="EMBL/GenBank/DDBJ databases">
        <title>A high-quality reference genome of wild soybean provides a powerful tool to mine soybean genomes.</title>
        <authorList>
            <person name="Xie M."/>
            <person name="Chung C.Y.L."/>
            <person name="Li M.-W."/>
            <person name="Wong F.-L."/>
            <person name="Chan T.-F."/>
            <person name="Lam H.-M."/>
        </authorList>
    </citation>
    <scope>NUCLEOTIDE SEQUENCE [LARGE SCALE GENOMIC DNA]</scope>
    <source>
        <strain evidence="7">cv. W05</strain>
        <tissue evidence="6">Hypocotyl of etiolated seedlings</tissue>
    </source>
</reference>
<keyword evidence="1 4" id="KW-0732">Signal</keyword>
<evidence type="ECO:0000256" key="1">
    <source>
        <dbReference type="ARBA" id="ARBA00022729"/>
    </source>
</evidence>
<dbReference type="InterPro" id="IPR052421">
    <property type="entry name" value="PCW_Enzyme_Inhibitor"/>
</dbReference>
<organism evidence="6 7">
    <name type="scientific">Glycine soja</name>
    <name type="common">Wild soybean</name>
    <dbReference type="NCBI Taxonomy" id="3848"/>
    <lineage>
        <taxon>Eukaryota</taxon>
        <taxon>Viridiplantae</taxon>
        <taxon>Streptophyta</taxon>
        <taxon>Embryophyta</taxon>
        <taxon>Tracheophyta</taxon>
        <taxon>Spermatophyta</taxon>
        <taxon>Magnoliopsida</taxon>
        <taxon>eudicotyledons</taxon>
        <taxon>Gunneridae</taxon>
        <taxon>Pentapetalae</taxon>
        <taxon>rosids</taxon>
        <taxon>fabids</taxon>
        <taxon>Fabales</taxon>
        <taxon>Fabaceae</taxon>
        <taxon>Papilionoideae</taxon>
        <taxon>50 kb inversion clade</taxon>
        <taxon>NPAAA clade</taxon>
        <taxon>indigoferoid/millettioid clade</taxon>
        <taxon>Phaseoleae</taxon>
        <taxon>Glycine</taxon>
        <taxon>Glycine subgen. Soja</taxon>
    </lineage>
</organism>
<comment type="caution">
    <text evidence="6">The sequence shown here is derived from an EMBL/GenBank/DDBJ whole genome shotgun (WGS) entry which is preliminary data.</text>
</comment>
<dbReference type="InterPro" id="IPR006501">
    <property type="entry name" value="Pectinesterase_inhib_dom"/>
</dbReference>
<dbReference type="NCBIfam" id="TIGR01614">
    <property type="entry name" value="PME_inhib"/>
    <property type="match status" value="1"/>
</dbReference>
<dbReference type="CDD" id="cd15797">
    <property type="entry name" value="PMEI"/>
    <property type="match status" value="1"/>
</dbReference>
<evidence type="ECO:0000256" key="2">
    <source>
        <dbReference type="ARBA" id="ARBA00023157"/>
    </source>
</evidence>
<dbReference type="PANTHER" id="PTHR36710">
    <property type="entry name" value="PECTINESTERASE INHIBITOR-LIKE"/>
    <property type="match status" value="1"/>
</dbReference>
<keyword evidence="7" id="KW-1185">Reference proteome</keyword>
<proteinExistence type="inferred from homology"/>
<dbReference type="SUPFAM" id="SSF101148">
    <property type="entry name" value="Plant invertase/pectin methylesterase inhibitor"/>
    <property type="match status" value="1"/>
</dbReference>
<dbReference type="AlphaFoldDB" id="A0A445FE63"/>
<dbReference type="Gene3D" id="1.20.140.40">
    <property type="entry name" value="Invertase/pectin methylesterase inhibitor family protein"/>
    <property type="match status" value="1"/>
</dbReference>
<evidence type="ECO:0000256" key="3">
    <source>
        <dbReference type="ARBA" id="ARBA00038471"/>
    </source>
</evidence>
<dbReference type="Proteomes" id="UP000289340">
    <property type="component" value="Chromosome 19"/>
</dbReference>
<evidence type="ECO:0000313" key="7">
    <source>
        <dbReference type="Proteomes" id="UP000289340"/>
    </source>
</evidence>
<dbReference type="GO" id="GO:0046910">
    <property type="term" value="F:pectinesterase inhibitor activity"/>
    <property type="evidence" value="ECO:0007669"/>
    <property type="project" value="InterPro"/>
</dbReference>
<dbReference type="Pfam" id="PF04043">
    <property type="entry name" value="PMEI"/>
    <property type="match status" value="1"/>
</dbReference>
<feature type="domain" description="Pectinesterase inhibitor" evidence="5">
    <location>
        <begin position="32"/>
        <end position="139"/>
    </location>
</feature>
<evidence type="ECO:0000259" key="5">
    <source>
        <dbReference type="Pfam" id="PF04043"/>
    </source>
</evidence>
<accession>A0A445FE63</accession>
<evidence type="ECO:0000256" key="4">
    <source>
        <dbReference type="SAM" id="SignalP"/>
    </source>
</evidence>
<evidence type="ECO:0000313" key="6">
    <source>
        <dbReference type="EMBL" id="RZB47146.1"/>
    </source>
</evidence>
<dbReference type="InterPro" id="IPR035513">
    <property type="entry name" value="Invertase/methylesterase_inhib"/>
</dbReference>
<dbReference type="PANTHER" id="PTHR36710:SF4">
    <property type="entry name" value="PLANT INVERTASE_PECTIN METHYLESTERASE INHIBITOR SUPERFAMILY PROTEIN"/>
    <property type="match status" value="1"/>
</dbReference>